<evidence type="ECO:0000313" key="8">
    <source>
        <dbReference type="EMBL" id="ASU78446.1"/>
    </source>
</evidence>
<name>A0A223RRE6_9ACTN</name>
<feature type="coiled-coil region" evidence="5">
    <location>
        <begin position="92"/>
        <end position="164"/>
    </location>
</feature>
<feature type="region of interest" description="Disordered" evidence="6">
    <location>
        <begin position="33"/>
        <end position="52"/>
    </location>
</feature>
<dbReference type="PANTHER" id="PTHR47359:SF3">
    <property type="entry name" value="NLP_P60 DOMAIN-CONTAINING PROTEIN-RELATED"/>
    <property type="match status" value="1"/>
</dbReference>
<evidence type="ECO:0000313" key="9">
    <source>
        <dbReference type="Proteomes" id="UP000215043"/>
    </source>
</evidence>
<evidence type="ECO:0000256" key="2">
    <source>
        <dbReference type="ARBA" id="ARBA00022670"/>
    </source>
</evidence>
<reference evidence="8 9" key="1">
    <citation type="submission" date="2017-08" db="EMBL/GenBank/DDBJ databases">
        <title>The complete genome sequence of moderately halophilic actinomycete Actinopolyspora erythraea YIM 90600, the producer of novel erythromycin, novel actinopolysporins A-C and tubercidin.</title>
        <authorList>
            <person name="Yin M."/>
            <person name="Tang S."/>
        </authorList>
    </citation>
    <scope>NUCLEOTIDE SEQUENCE [LARGE SCALE GENOMIC DNA]</scope>
    <source>
        <strain evidence="8 9">YIM 90600</strain>
    </source>
</reference>
<feature type="compositionally biased region" description="Gly residues" evidence="6">
    <location>
        <begin position="36"/>
        <end position="51"/>
    </location>
</feature>
<keyword evidence="4" id="KW-0788">Thiol protease</keyword>
<dbReference type="GO" id="GO:0006508">
    <property type="term" value="P:proteolysis"/>
    <property type="evidence" value="ECO:0007669"/>
    <property type="project" value="UniProtKB-KW"/>
</dbReference>
<accession>A0A223RRE6</accession>
<dbReference type="AlphaFoldDB" id="A0A223RRE6"/>
<keyword evidence="2" id="KW-0645">Protease</keyword>
<feature type="region of interest" description="Disordered" evidence="6">
    <location>
        <begin position="305"/>
        <end position="350"/>
    </location>
</feature>
<dbReference type="Proteomes" id="UP000215043">
    <property type="component" value="Chromosome"/>
</dbReference>
<evidence type="ECO:0000256" key="6">
    <source>
        <dbReference type="SAM" id="MobiDB-lite"/>
    </source>
</evidence>
<organism evidence="8 9">
    <name type="scientific">Actinopolyspora erythraea</name>
    <dbReference type="NCBI Taxonomy" id="414996"/>
    <lineage>
        <taxon>Bacteria</taxon>
        <taxon>Bacillati</taxon>
        <taxon>Actinomycetota</taxon>
        <taxon>Actinomycetes</taxon>
        <taxon>Actinopolysporales</taxon>
        <taxon>Actinopolysporaceae</taxon>
        <taxon>Actinopolyspora</taxon>
    </lineage>
</organism>
<dbReference type="EMBL" id="CP022752">
    <property type="protein sequence ID" value="ASU78446.1"/>
    <property type="molecule type" value="Genomic_DNA"/>
</dbReference>
<comment type="similarity">
    <text evidence="1">Belongs to the peptidase C40 family.</text>
</comment>
<feature type="compositionally biased region" description="Low complexity" evidence="6">
    <location>
        <begin position="321"/>
        <end position="336"/>
    </location>
</feature>
<feature type="region of interest" description="Disordered" evidence="6">
    <location>
        <begin position="250"/>
        <end position="270"/>
    </location>
</feature>
<dbReference type="Gene3D" id="3.90.1720.10">
    <property type="entry name" value="endopeptidase domain like (from Nostoc punctiforme)"/>
    <property type="match status" value="1"/>
</dbReference>
<gene>
    <name evidence="8" type="ORF">CDG81_09330</name>
</gene>
<keyword evidence="3" id="KW-0378">Hydrolase</keyword>
<proteinExistence type="inferred from homology"/>
<protein>
    <recommendedName>
        <fullName evidence="7">NlpC/P60 domain-containing protein</fullName>
    </recommendedName>
</protein>
<feature type="domain" description="NlpC/P60" evidence="7">
    <location>
        <begin position="347"/>
        <end position="486"/>
    </location>
</feature>
<dbReference type="KEGG" id="aey:CDG81_09330"/>
<dbReference type="PANTHER" id="PTHR47359">
    <property type="entry name" value="PEPTIDOGLYCAN DL-ENDOPEPTIDASE CWLO"/>
    <property type="match status" value="1"/>
</dbReference>
<dbReference type="GO" id="GO:0008234">
    <property type="term" value="F:cysteine-type peptidase activity"/>
    <property type="evidence" value="ECO:0007669"/>
    <property type="project" value="UniProtKB-KW"/>
</dbReference>
<dbReference type="SUPFAM" id="SSF54001">
    <property type="entry name" value="Cysteine proteinases"/>
    <property type="match status" value="1"/>
</dbReference>
<dbReference type="Pfam" id="PF00877">
    <property type="entry name" value="NLPC_P60"/>
    <property type="match status" value="1"/>
</dbReference>
<evidence type="ECO:0000256" key="1">
    <source>
        <dbReference type="ARBA" id="ARBA00007074"/>
    </source>
</evidence>
<evidence type="ECO:0000256" key="4">
    <source>
        <dbReference type="ARBA" id="ARBA00022807"/>
    </source>
</evidence>
<dbReference type="PROSITE" id="PS51935">
    <property type="entry name" value="NLPC_P60"/>
    <property type="match status" value="1"/>
</dbReference>
<keyword evidence="5" id="KW-0175">Coiled coil</keyword>
<evidence type="ECO:0000259" key="7">
    <source>
        <dbReference type="PROSITE" id="PS51935"/>
    </source>
</evidence>
<evidence type="ECO:0000256" key="3">
    <source>
        <dbReference type="ARBA" id="ARBA00022801"/>
    </source>
</evidence>
<sequence>MLVAYSVIETPPGVVIPVVERMSSTLREGTVMVRSRGGGSPPGAGAAGGSCGSRAGTSASCRVLVPLLVVLLGAAVPGTGLSVPPRPPDPDRQRLREERAEVRHNAERVRGLAGRLAEVESELAELSAEVEGAMERANKARVDLRRAERSLAESEGAARAAEAASELAARRLVRHRERVDEFIEGSYKQGSLVGSIPAFVGADSAGEALDRASLLRVLARSQLDVLEELREARIARANRDAATRDAVRTAERKHRAAEQARAAAEAARRRAVTARDARRAELAELRAERQRARRRLNAARAEVNALEERRDRRPRRERAGADGAPATASPGTTPSPGGDGTEAPNTSSRVETVVSRALSQRGVTYAWGGGSADGPTRGIRDGGVADAHGDYRKIGFDCSGLMVYAFAGVGVRLPHYSGYQYRAGTRLPLARKQRGDMLFWRDGGGVHHVALYLGGGRMVEAPHSGARVRVTRVRYSGIAPYVVRLF</sequence>
<dbReference type="InterPro" id="IPR000064">
    <property type="entry name" value="NLP_P60_dom"/>
</dbReference>
<evidence type="ECO:0000256" key="5">
    <source>
        <dbReference type="SAM" id="Coils"/>
    </source>
</evidence>
<dbReference type="InterPro" id="IPR051794">
    <property type="entry name" value="PG_Endopeptidase_C40"/>
</dbReference>
<dbReference type="InterPro" id="IPR038765">
    <property type="entry name" value="Papain-like_cys_pep_sf"/>
</dbReference>